<evidence type="ECO:0000256" key="3">
    <source>
        <dbReference type="SAM" id="SignalP"/>
    </source>
</evidence>
<dbReference type="SMART" id="SM00409">
    <property type="entry name" value="IG"/>
    <property type="match status" value="3"/>
</dbReference>
<reference evidence="5" key="1">
    <citation type="submission" date="2024-06" db="UniProtKB">
        <authorList>
            <consortium name="RefSeq"/>
        </authorList>
    </citation>
    <scope>NUCLEOTIDE SEQUENCE [LARGE SCALE GENOMIC DNA]</scope>
</reference>
<dbReference type="SUPFAM" id="SSF48726">
    <property type="entry name" value="Immunoglobulin"/>
    <property type="match status" value="3"/>
</dbReference>
<feature type="domain" description="Ig-like" evidence="4">
    <location>
        <begin position="323"/>
        <end position="416"/>
    </location>
</feature>
<feature type="signal peptide" evidence="3">
    <location>
        <begin position="1"/>
        <end position="19"/>
    </location>
</feature>
<proteinExistence type="predicted"/>
<dbReference type="PROSITE" id="PS50835">
    <property type="entry name" value="IG_LIKE"/>
    <property type="match status" value="3"/>
</dbReference>
<dbReference type="Pfam" id="PF07679">
    <property type="entry name" value="I-set"/>
    <property type="match status" value="2"/>
</dbReference>
<dbReference type="AlphaFoldDB" id="A0A8B8EDN3"/>
<dbReference type="InterPro" id="IPR013098">
    <property type="entry name" value="Ig_I-set"/>
</dbReference>
<dbReference type="InterPro" id="IPR003598">
    <property type="entry name" value="Ig_sub2"/>
</dbReference>
<dbReference type="GO" id="GO:0098609">
    <property type="term" value="P:cell-cell adhesion"/>
    <property type="evidence" value="ECO:0007669"/>
    <property type="project" value="TreeGrafter"/>
</dbReference>
<dbReference type="PANTHER" id="PTHR44170">
    <property type="entry name" value="PROTEIN SIDEKICK"/>
    <property type="match status" value="1"/>
</dbReference>
<evidence type="ECO:0000259" key="4">
    <source>
        <dbReference type="PROSITE" id="PS50835"/>
    </source>
</evidence>
<feature type="domain" description="Ig-like" evidence="4">
    <location>
        <begin position="26"/>
        <end position="110"/>
    </location>
</feature>
<dbReference type="InterPro" id="IPR007110">
    <property type="entry name" value="Ig-like_dom"/>
</dbReference>
<dbReference type="GO" id="GO:0016020">
    <property type="term" value="C:membrane"/>
    <property type="evidence" value="ECO:0007669"/>
    <property type="project" value="UniProtKB-SubCell"/>
</dbReference>
<dbReference type="InterPro" id="IPR013783">
    <property type="entry name" value="Ig-like_fold"/>
</dbReference>
<dbReference type="InterPro" id="IPR003599">
    <property type="entry name" value="Ig_sub"/>
</dbReference>
<keyword evidence="3" id="KW-0732">Signal</keyword>
<keyword evidence="5" id="KW-1185">Reference proteome</keyword>
<evidence type="ECO:0000256" key="1">
    <source>
        <dbReference type="ARBA" id="ARBA00022737"/>
    </source>
</evidence>
<dbReference type="SMART" id="SM00408">
    <property type="entry name" value="IGc2"/>
    <property type="match status" value="3"/>
</dbReference>
<sequence length="572" mass="64131">MKWTLCVVLIVALNCGVKGQDKQVPPKIISTFNKEYFFPRGSSLANASFSCKAESDPISYEWQKDGVVLENNKYISVNNTSGSLKISWMETDNYGTYQCFANNSFGTSVSYPFKVQEARLSSFPMYAVQVIRCTQFEHCVVKCRDKPTCIPDSQCRVEWKIGEGTKNNIGVSKRVEVDGNGDLHFLWTNTSDSNLLYKCGVWHEPLKKLVVGSYTNLTIDNPLSEPDEMEPMLVFKKIGKAQTGEKGVLGCSFSGYPAPDVEWISPQNQTIKETLGKYEIRDFGRELTILHAESEDEGYYFCKGKVKSKFLQEKVFFNVTSAPVLVGNNQMQDTTVPVGGNATFHCNVSSLSMEFPPSPPMWKINGMNLQNERGNYILSQSSRHLTVTNVQVDDTGIYQCLSKNSEGVLLKEAILKVIDPIIIRERPLSSYKIMSEEMLNLAVIADSNPSLILQYKWMFTDLQGNQREIESNEFWKTSWPTNNNLTIDVSQVSNPRVVRSLTGFYSVKIYHKYDQKIIIMSVETATISTEDVDQGTSDTTTAETDIIPTGLFIFPVEICPSDVAIKGAPCQG</sequence>
<evidence type="ECO:0000313" key="6">
    <source>
        <dbReference type="RefSeq" id="XP_022337769.1"/>
    </source>
</evidence>
<evidence type="ECO:0000256" key="2">
    <source>
        <dbReference type="ARBA" id="ARBA00023157"/>
    </source>
</evidence>
<evidence type="ECO:0000313" key="5">
    <source>
        <dbReference type="Proteomes" id="UP000694844"/>
    </source>
</evidence>
<gene>
    <name evidence="6" type="primary">LOC111133560</name>
</gene>
<dbReference type="Pfam" id="PF13927">
    <property type="entry name" value="Ig_3"/>
    <property type="match status" value="1"/>
</dbReference>
<name>A0A8B8EDN3_CRAVI</name>
<protein>
    <submittedName>
        <fullName evidence="6">Neural cell adhesion molecule L1-like isoform X3</fullName>
    </submittedName>
</protein>
<feature type="chain" id="PRO_5034769546" evidence="3">
    <location>
        <begin position="20"/>
        <end position="572"/>
    </location>
</feature>
<dbReference type="InterPro" id="IPR036179">
    <property type="entry name" value="Ig-like_dom_sf"/>
</dbReference>
<dbReference type="RefSeq" id="XP_022337769.1">
    <property type="nucleotide sequence ID" value="XM_022482061.1"/>
</dbReference>
<dbReference type="Gene3D" id="2.60.40.10">
    <property type="entry name" value="Immunoglobulins"/>
    <property type="match status" value="3"/>
</dbReference>
<keyword evidence="1" id="KW-0677">Repeat</keyword>
<dbReference type="Proteomes" id="UP000694844">
    <property type="component" value="Chromosome 1"/>
</dbReference>
<accession>A0A8B8EDN3</accession>
<dbReference type="OrthoDB" id="6140148at2759"/>
<feature type="domain" description="Ig-like" evidence="4">
    <location>
        <begin position="231"/>
        <end position="312"/>
    </location>
</feature>
<organism evidence="5 6">
    <name type="scientific">Crassostrea virginica</name>
    <name type="common">Eastern oyster</name>
    <dbReference type="NCBI Taxonomy" id="6565"/>
    <lineage>
        <taxon>Eukaryota</taxon>
        <taxon>Metazoa</taxon>
        <taxon>Spiralia</taxon>
        <taxon>Lophotrochozoa</taxon>
        <taxon>Mollusca</taxon>
        <taxon>Bivalvia</taxon>
        <taxon>Autobranchia</taxon>
        <taxon>Pteriomorphia</taxon>
        <taxon>Ostreida</taxon>
        <taxon>Ostreoidea</taxon>
        <taxon>Ostreidae</taxon>
        <taxon>Crassostrea</taxon>
    </lineage>
</organism>
<keyword evidence="2" id="KW-1015">Disulfide bond</keyword>
<dbReference type="PANTHER" id="PTHR44170:SF6">
    <property type="entry name" value="CONTACTIN"/>
    <property type="match status" value="1"/>
</dbReference>
<reference evidence="6" key="2">
    <citation type="submission" date="2025-08" db="UniProtKB">
        <authorList>
            <consortium name="RefSeq"/>
        </authorList>
    </citation>
    <scope>IDENTIFICATION</scope>
    <source>
        <tissue evidence="6">Whole sample</tissue>
    </source>
</reference>
<dbReference type="CDD" id="cd00096">
    <property type="entry name" value="Ig"/>
    <property type="match status" value="1"/>
</dbReference>
<dbReference type="GeneID" id="111133560"/>